<proteinExistence type="predicted"/>
<keyword evidence="3" id="KW-1185">Reference proteome</keyword>
<dbReference type="AlphaFoldDB" id="A0AAV6GI56"/>
<gene>
    <name evidence="2" type="ORF">AALO_G00141640</name>
</gene>
<protein>
    <submittedName>
        <fullName evidence="2">Uncharacterized protein</fullName>
    </submittedName>
</protein>
<sequence>MPWQRRVTLTSAVSSSLEHNPSLQTGVEIERKATRVLPVLSGPLTLSQMKYTKNTDHTKSPAALIRHLHSYGLLDRATDGDGETFEEVDDEVAEVEEPEVKVKGQEKRSSEEGGKPTFADIDWPPEGVEVDSVEYYRRLKDLPWSLPALEQALYLSLPAWLQAALLCNLLGHVVKSDVPGFSFPVRMMSYLLLPYTLPASAIFQLNYRFMRLAYWDKTNLLKCFKGVQESVHWKRWNRKVQEKAHWLSWIGGLQDKSHWPTWVTGLQEKAHLLWWDVRQVVRLLVRVSVSSLKTMLPGRLPSLPFPLLHFPAVSLQWLQSIPLPSIPLPSIPLPFIPFPSLCSLTFFAPSLLLRILPLRFLSFGSAPQTEPGPARGTIQRKRHSVLRFHLSTTSSASNLDPLGPSSDTPCPPEPPRAFSLLINLQLEVDEQPEFYPVLPQLPAPLEVQLSPEEVEDEGLCSPHISFLGVREEDVRDEDSDVEDSGTSGIAPLHSPPIMTFASKQSPNSIQLHALNITE</sequence>
<name>A0AAV6GI56_9TELE</name>
<comment type="caution">
    <text evidence="2">The sequence shown here is derived from an EMBL/GenBank/DDBJ whole genome shotgun (WGS) entry which is preliminary data.</text>
</comment>
<dbReference type="EMBL" id="JADWDJ010000010">
    <property type="protein sequence ID" value="KAG5274923.1"/>
    <property type="molecule type" value="Genomic_DNA"/>
</dbReference>
<feature type="compositionally biased region" description="Basic and acidic residues" evidence="1">
    <location>
        <begin position="98"/>
        <end position="114"/>
    </location>
</feature>
<feature type="region of interest" description="Disordered" evidence="1">
    <location>
        <begin position="472"/>
        <end position="494"/>
    </location>
</feature>
<feature type="region of interest" description="Disordered" evidence="1">
    <location>
        <begin position="93"/>
        <end position="121"/>
    </location>
</feature>
<evidence type="ECO:0000313" key="2">
    <source>
        <dbReference type="EMBL" id="KAG5274923.1"/>
    </source>
</evidence>
<evidence type="ECO:0000256" key="1">
    <source>
        <dbReference type="SAM" id="MobiDB-lite"/>
    </source>
</evidence>
<organism evidence="2 3">
    <name type="scientific">Alosa alosa</name>
    <name type="common">allis shad</name>
    <dbReference type="NCBI Taxonomy" id="278164"/>
    <lineage>
        <taxon>Eukaryota</taxon>
        <taxon>Metazoa</taxon>
        <taxon>Chordata</taxon>
        <taxon>Craniata</taxon>
        <taxon>Vertebrata</taxon>
        <taxon>Euteleostomi</taxon>
        <taxon>Actinopterygii</taxon>
        <taxon>Neopterygii</taxon>
        <taxon>Teleostei</taxon>
        <taxon>Clupei</taxon>
        <taxon>Clupeiformes</taxon>
        <taxon>Clupeoidei</taxon>
        <taxon>Clupeidae</taxon>
        <taxon>Alosa</taxon>
    </lineage>
</organism>
<feature type="compositionally biased region" description="Acidic residues" evidence="1">
    <location>
        <begin position="474"/>
        <end position="483"/>
    </location>
</feature>
<accession>A0AAV6GI56</accession>
<reference evidence="2" key="1">
    <citation type="submission" date="2020-10" db="EMBL/GenBank/DDBJ databases">
        <title>Chromosome-scale genome assembly of the Allis shad, Alosa alosa.</title>
        <authorList>
            <person name="Margot Z."/>
            <person name="Christophe K."/>
            <person name="Cabau C."/>
            <person name="Louis A."/>
            <person name="Berthelot C."/>
            <person name="Parey E."/>
            <person name="Roest Crollius H."/>
            <person name="Montfort J."/>
            <person name="Robinson-Rechavi M."/>
            <person name="Bucao C."/>
            <person name="Bouchez O."/>
            <person name="Gislard M."/>
            <person name="Lluch J."/>
            <person name="Milhes M."/>
            <person name="Lampietro C."/>
            <person name="Lopez Roques C."/>
            <person name="Donnadieu C."/>
            <person name="Braasch I."/>
            <person name="Desvignes T."/>
            <person name="Postlethwait J."/>
            <person name="Bobe J."/>
            <person name="Guiguen Y."/>
        </authorList>
    </citation>
    <scope>NUCLEOTIDE SEQUENCE</scope>
    <source>
        <strain evidence="2">M-15738</strain>
        <tissue evidence="2">Blood</tissue>
    </source>
</reference>
<dbReference type="Proteomes" id="UP000823561">
    <property type="component" value="Chromosome 10"/>
</dbReference>
<evidence type="ECO:0000313" key="3">
    <source>
        <dbReference type="Proteomes" id="UP000823561"/>
    </source>
</evidence>